<dbReference type="GO" id="GO:0016020">
    <property type="term" value="C:membrane"/>
    <property type="evidence" value="ECO:0007669"/>
    <property type="project" value="UniProtKB-SubCell"/>
</dbReference>
<protein>
    <submittedName>
        <fullName evidence="12">Uncharacterized protein</fullName>
    </submittedName>
</protein>
<feature type="non-terminal residue" evidence="12">
    <location>
        <position position="1"/>
    </location>
</feature>
<keyword evidence="4 11" id="KW-0812">Transmembrane</keyword>
<keyword evidence="2 11" id="KW-0813">Transport</keyword>
<dbReference type="EMBL" id="CAJNOQ010020706">
    <property type="protein sequence ID" value="CAF1474108.1"/>
    <property type="molecule type" value="Genomic_DNA"/>
</dbReference>
<evidence type="ECO:0000256" key="10">
    <source>
        <dbReference type="ARBA" id="ARBA00023303"/>
    </source>
</evidence>
<keyword evidence="14" id="KW-1185">Reference proteome</keyword>
<evidence type="ECO:0000313" key="13">
    <source>
        <dbReference type="EMBL" id="CAF4340823.1"/>
    </source>
</evidence>
<keyword evidence="10 11" id="KW-0407">Ion channel</keyword>
<dbReference type="Pfam" id="PF00858">
    <property type="entry name" value="ASC"/>
    <property type="match status" value="1"/>
</dbReference>
<evidence type="ECO:0000313" key="14">
    <source>
        <dbReference type="Proteomes" id="UP000663829"/>
    </source>
</evidence>
<name>A0A815R9A5_9BILA</name>
<evidence type="ECO:0000256" key="8">
    <source>
        <dbReference type="ARBA" id="ARBA00023136"/>
    </source>
</evidence>
<evidence type="ECO:0000256" key="11">
    <source>
        <dbReference type="RuleBase" id="RU000679"/>
    </source>
</evidence>
<keyword evidence="8" id="KW-0472">Membrane</keyword>
<comment type="similarity">
    <text evidence="11">Belongs to the amiloride-sensitive sodium channel (TC 1.A.6) family.</text>
</comment>
<evidence type="ECO:0000256" key="4">
    <source>
        <dbReference type="ARBA" id="ARBA00022692"/>
    </source>
</evidence>
<keyword evidence="6" id="KW-0915">Sodium</keyword>
<dbReference type="InterPro" id="IPR001873">
    <property type="entry name" value="ENaC"/>
</dbReference>
<dbReference type="AlphaFoldDB" id="A0A815R9A5"/>
<dbReference type="Proteomes" id="UP000681722">
    <property type="component" value="Unassembled WGS sequence"/>
</dbReference>
<comment type="subcellular location">
    <subcellularLocation>
        <location evidence="1">Membrane</location>
        <topology evidence="1">Multi-pass membrane protein</topology>
    </subcellularLocation>
</comment>
<keyword evidence="3 11" id="KW-0894">Sodium channel</keyword>
<dbReference type="GO" id="GO:0005272">
    <property type="term" value="F:sodium channel activity"/>
    <property type="evidence" value="ECO:0007669"/>
    <property type="project" value="UniProtKB-KW"/>
</dbReference>
<keyword evidence="7 11" id="KW-0406">Ion transport</keyword>
<reference evidence="12" key="1">
    <citation type="submission" date="2021-02" db="EMBL/GenBank/DDBJ databases">
        <authorList>
            <person name="Nowell W R."/>
        </authorList>
    </citation>
    <scope>NUCLEOTIDE SEQUENCE</scope>
</reference>
<dbReference type="OrthoDB" id="6238402at2759"/>
<dbReference type="Proteomes" id="UP000663829">
    <property type="component" value="Unassembled WGS sequence"/>
</dbReference>
<accession>A0A815R9A5</accession>
<dbReference type="EMBL" id="CAJOBC010086174">
    <property type="protein sequence ID" value="CAF4340823.1"/>
    <property type="molecule type" value="Genomic_DNA"/>
</dbReference>
<comment type="caution">
    <text evidence="12">The sequence shown here is derived from an EMBL/GenBank/DDBJ whole genome shotgun (WGS) entry which is preliminary data.</text>
</comment>
<evidence type="ECO:0000256" key="1">
    <source>
        <dbReference type="ARBA" id="ARBA00004141"/>
    </source>
</evidence>
<evidence type="ECO:0000256" key="6">
    <source>
        <dbReference type="ARBA" id="ARBA00023053"/>
    </source>
</evidence>
<keyword evidence="5" id="KW-1133">Transmembrane helix</keyword>
<keyword evidence="9 11" id="KW-0739">Sodium transport</keyword>
<gene>
    <name evidence="12" type="ORF">GPM918_LOCUS35571</name>
    <name evidence="13" type="ORF">SRO942_LOCUS36289</name>
</gene>
<organism evidence="12 14">
    <name type="scientific">Didymodactylos carnosus</name>
    <dbReference type="NCBI Taxonomy" id="1234261"/>
    <lineage>
        <taxon>Eukaryota</taxon>
        <taxon>Metazoa</taxon>
        <taxon>Spiralia</taxon>
        <taxon>Gnathifera</taxon>
        <taxon>Rotifera</taxon>
        <taxon>Eurotatoria</taxon>
        <taxon>Bdelloidea</taxon>
        <taxon>Philodinida</taxon>
        <taxon>Philodinidae</taxon>
        <taxon>Didymodactylos</taxon>
    </lineage>
</organism>
<evidence type="ECO:0000313" key="12">
    <source>
        <dbReference type="EMBL" id="CAF1474108.1"/>
    </source>
</evidence>
<proteinExistence type="inferred from homology"/>
<evidence type="ECO:0000256" key="9">
    <source>
        <dbReference type="ARBA" id="ARBA00023201"/>
    </source>
</evidence>
<evidence type="ECO:0000256" key="3">
    <source>
        <dbReference type="ARBA" id="ARBA00022461"/>
    </source>
</evidence>
<evidence type="ECO:0000256" key="2">
    <source>
        <dbReference type="ARBA" id="ARBA00022448"/>
    </source>
</evidence>
<evidence type="ECO:0000256" key="7">
    <source>
        <dbReference type="ARBA" id="ARBA00023065"/>
    </source>
</evidence>
<evidence type="ECO:0000256" key="5">
    <source>
        <dbReference type="ARBA" id="ARBA00022989"/>
    </source>
</evidence>
<sequence>MINIPSSFALDNENQNTNDQTELSNKKKDYIKRHRLSIINEYLMNTSTHGLKSLGLAYNSFNGLFYYYHYPTQTIIEIKSETELNFPAVICCNSNPFRYDKINESFNNYLLNTNCTYIHNNVYCMKQFINNLFNSNNQTQVVNYGYDINDLLAGCNYNILNCRHKLKYIQFMSPSY</sequence>